<name>J0Q7D7_9HYPH</name>
<proteinExistence type="predicted"/>
<organism evidence="1 2">
    <name type="scientific">Candidatus Bartonella washoeensis Sb944nv</name>
    <dbReference type="NCBI Taxonomy" id="1094563"/>
    <lineage>
        <taxon>Bacteria</taxon>
        <taxon>Pseudomonadati</taxon>
        <taxon>Pseudomonadota</taxon>
        <taxon>Alphaproteobacteria</taxon>
        <taxon>Hyphomicrobiales</taxon>
        <taxon>Bartonellaceae</taxon>
        <taxon>Bartonella</taxon>
    </lineage>
</organism>
<dbReference type="eggNOG" id="ENOG50313UV">
    <property type="taxonomic scope" value="Bacteria"/>
</dbReference>
<dbReference type="PATRIC" id="fig|1094563.3.peg.1505"/>
<protein>
    <submittedName>
        <fullName evidence="1">Uncharacterized protein</fullName>
    </submittedName>
</protein>
<gene>
    <name evidence="1" type="ORF">MCQ_01284</name>
</gene>
<evidence type="ECO:0000313" key="2">
    <source>
        <dbReference type="Proteomes" id="UP000008947"/>
    </source>
</evidence>
<dbReference type="Proteomes" id="UP000008947">
    <property type="component" value="Unassembled WGS sequence"/>
</dbReference>
<reference evidence="1 2" key="1">
    <citation type="submission" date="2012-03" db="EMBL/GenBank/DDBJ databases">
        <title>The Genome Sequence of Bartonella washoensis Sb944nv.</title>
        <authorList>
            <consortium name="The Broad Institute Genome Sequencing Platform"/>
            <consortium name="The Broad Institute Genome Sequencing Center for Infectious Disease"/>
            <person name="Feldgarden M."/>
            <person name="Kirby J."/>
            <person name="Kosoy M."/>
            <person name="Birtles R."/>
            <person name="Probert W.S."/>
            <person name="Chiaraviglio L."/>
            <person name="Young S.K."/>
            <person name="Zeng Q."/>
            <person name="Gargeya S."/>
            <person name="Fitzgerald M."/>
            <person name="Haas B."/>
            <person name="Abouelleil A."/>
            <person name="Alvarado L."/>
            <person name="Arachchi H.M."/>
            <person name="Berlin A."/>
            <person name="Chapman S.B."/>
            <person name="Gearin G."/>
            <person name="Goldberg J."/>
            <person name="Griggs A."/>
            <person name="Gujja S."/>
            <person name="Hansen M."/>
            <person name="Heiman D."/>
            <person name="Howarth C."/>
            <person name="Larimer J."/>
            <person name="Lui A."/>
            <person name="MacDonald P.J.P."/>
            <person name="McCowen C."/>
            <person name="Montmayeur A."/>
            <person name="Murphy C."/>
            <person name="Neiman D."/>
            <person name="Pearson M."/>
            <person name="Priest M."/>
            <person name="Roberts A."/>
            <person name="Saif S."/>
            <person name="Shea T."/>
            <person name="Sisk P."/>
            <person name="Stolte C."/>
            <person name="Sykes S."/>
            <person name="Wortman J."/>
            <person name="Nusbaum C."/>
            <person name="Birren B."/>
        </authorList>
    </citation>
    <scope>NUCLEOTIDE SEQUENCE [LARGE SCALE GENOMIC DNA]</scope>
    <source>
        <strain evidence="1 2">Sb944nv</strain>
    </source>
</reference>
<comment type="caution">
    <text evidence="1">The sequence shown here is derived from an EMBL/GenBank/DDBJ whole genome shotgun (WGS) entry which is preliminary data.</text>
</comment>
<dbReference type="EMBL" id="AILU01000034">
    <property type="protein sequence ID" value="EJF78564.1"/>
    <property type="molecule type" value="Genomic_DNA"/>
</dbReference>
<accession>J0Q7D7</accession>
<evidence type="ECO:0000313" key="1">
    <source>
        <dbReference type="EMBL" id="EJF78564.1"/>
    </source>
</evidence>
<sequence>MLQYDFTLLYEKNPFILEKLEDIKKLFQRPPSNFGFKDLPLKHIFRSVR</sequence>
<dbReference type="AlphaFoldDB" id="J0Q7D7"/>
<dbReference type="HOGENOM" id="CLU_3132747_0_0_5"/>
<keyword evidence="2" id="KW-1185">Reference proteome</keyword>